<accession>A0A143BJF7</accession>
<dbReference type="STRING" id="1379270.GEMMAAP_07410"/>
<evidence type="ECO:0000313" key="3">
    <source>
        <dbReference type="Proteomes" id="UP000076404"/>
    </source>
</evidence>
<reference evidence="2 3" key="1">
    <citation type="journal article" date="2014" name="Proc. Natl. Acad. Sci. U.S.A.">
        <title>Functional type 2 photosynthetic reaction centers found in the rare bacterial phylum Gemmatimonadetes.</title>
        <authorList>
            <person name="Zeng Y."/>
            <person name="Feng F."/>
            <person name="Medova H."/>
            <person name="Dean J."/>
            <person name="Koblizek M."/>
        </authorList>
    </citation>
    <scope>NUCLEOTIDE SEQUENCE [LARGE SCALE GENOMIC DNA]</scope>
    <source>
        <strain evidence="2 3">AP64</strain>
    </source>
</reference>
<protein>
    <recommendedName>
        <fullName evidence="1">TonB C-terminal domain-containing protein</fullName>
    </recommendedName>
</protein>
<evidence type="ECO:0000259" key="1">
    <source>
        <dbReference type="Pfam" id="PF03544"/>
    </source>
</evidence>
<dbReference type="GO" id="GO:0055085">
    <property type="term" value="P:transmembrane transport"/>
    <property type="evidence" value="ECO:0007669"/>
    <property type="project" value="InterPro"/>
</dbReference>
<dbReference type="Pfam" id="PF03544">
    <property type="entry name" value="TonB_C"/>
    <property type="match status" value="1"/>
</dbReference>
<proteinExistence type="predicted"/>
<dbReference type="EMBL" id="CP011454">
    <property type="protein sequence ID" value="AMW04715.1"/>
    <property type="molecule type" value="Genomic_DNA"/>
</dbReference>
<organism evidence="2 3">
    <name type="scientific">Gemmatimonas phototrophica</name>
    <dbReference type="NCBI Taxonomy" id="1379270"/>
    <lineage>
        <taxon>Bacteria</taxon>
        <taxon>Pseudomonadati</taxon>
        <taxon>Gemmatimonadota</taxon>
        <taxon>Gemmatimonadia</taxon>
        <taxon>Gemmatimonadales</taxon>
        <taxon>Gemmatimonadaceae</taxon>
        <taxon>Gemmatimonas</taxon>
    </lineage>
</organism>
<dbReference type="eggNOG" id="COG0810">
    <property type="taxonomic scope" value="Bacteria"/>
</dbReference>
<reference evidence="2 3" key="2">
    <citation type="journal article" date="2016" name="Environ. Microbiol. Rep.">
        <title>Metagenomic evidence for the presence of phototrophic Gemmatimonadetes bacteria in diverse environments.</title>
        <authorList>
            <person name="Zeng Y."/>
            <person name="Baumbach J."/>
            <person name="Barbosa E.G."/>
            <person name="Azevedo V."/>
            <person name="Zhang C."/>
            <person name="Koblizek M."/>
        </authorList>
    </citation>
    <scope>NUCLEOTIDE SEQUENCE [LARGE SCALE GENOMIC DNA]</scope>
    <source>
        <strain evidence="2 3">AP64</strain>
    </source>
</reference>
<evidence type="ECO:0000313" key="2">
    <source>
        <dbReference type="EMBL" id="AMW04715.1"/>
    </source>
</evidence>
<dbReference type="Gene3D" id="3.30.1150.10">
    <property type="match status" value="1"/>
</dbReference>
<dbReference type="AlphaFoldDB" id="A0A143BJF7"/>
<sequence>MEDQMPVAKSRTRVALRAFESTRRFSWHALVQQAVGVSAELLIVVGFVAAGWLERRALAKEQSQQADESVSFLAPFRRYSPPPSEERLSFVGLGGAAVSATGEVAVPTDQGRQPVAVSQQGAQLVTETSPTPSEVSSPQAMTEIEVDSTAALDPTAEGPVYPKALMDAGVQGVVYAQFIVDSTGYADTLTMQVLEIVDPQFVSAVRAALPRMKYKAAMFAGRRVNQLVQQAFVFRIQP</sequence>
<gene>
    <name evidence="2" type="ORF">GEMMAAP_07410</name>
</gene>
<dbReference type="SUPFAM" id="SSF74653">
    <property type="entry name" value="TolA/TonB C-terminal domain"/>
    <property type="match status" value="1"/>
</dbReference>
<dbReference type="Proteomes" id="UP000076404">
    <property type="component" value="Chromosome"/>
</dbReference>
<name>A0A143BJF7_9BACT</name>
<keyword evidence="3" id="KW-1185">Reference proteome</keyword>
<dbReference type="InterPro" id="IPR037682">
    <property type="entry name" value="TonB_C"/>
</dbReference>
<feature type="domain" description="TonB C-terminal" evidence="1">
    <location>
        <begin position="159"/>
        <end position="236"/>
    </location>
</feature>
<dbReference type="KEGG" id="gph:GEMMAAP_07410"/>